<dbReference type="Proteomes" id="UP000006054">
    <property type="component" value="Chromosome"/>
</dbReference>
<dbReference type="RefSeq" id="WP_014796200.1">
    <property type="nucleotide sequence ID" value="NC_018018.1"/>
</dbReference>
<evidence type="ECO:0000256" key="2">
    <source>
        <dbReference type="SAM" id="Phobius"/>
    </source>
</evidence>
<evidence type="ECO:0000256" key="1">
    <source>
        <dbReference type="SAM" id="Coils"/>
    </source>
</evidence>
<dbReference type="Pfam" id="PF13185">
    <property type="entry name" value="GAF_2"/>
    <property type="match status" value="1"/>
</dbReference>
<reference evidence="5" key="1">
    <citation type="submission" date="2012-06" db="EMBL/GenBank/DDBJ databases">
        <title>The complete genome of Flexibacter litoralis DSM 6794.</title>
        <authorList>
            <person name="Lucas S."/>
            <person name="Copeland A."/>
            <person name="Lapidus A."/>
            <person name="Glavina del Rio T."/>
            <person name="Dalin E."/>
            <person name="Tice H."/>
            <person name="Bruce D."/>
            <person name="Goodwin L."/>
            <person name="Pitluck S."/>
            <person name="Peters L."/>
            <person name="Ovchinnikova G."/>
            <person name="Lu M."/>
            <person name="Kyrpides N."/>
            <person name="Mavromatis K."/>
            <person name="Ivanova N."/>
            <person name="Brettin T."/>
            <person name="Detter J.C."/>
            <person name="Han C."/>
            <person name="Larimer F."/>
            <person name="Land M."/>
            <person name="Hauser L."/>
            <person name="Markowitz V."/>
            <person name="Cheng J.-F."/>
            <person name="Hugenholtz P."/>
            <person name="Woyke T."/>
            <person name="Wu D."/>
            <person name="Spring S."/>
            <person name="Lang E."/>
            <person name="Kopitz M."/>
            <person name="Brambilla E."/>
            <person name="Klenk H.-P."/>
            <person name="Eisen J.A."/>
        </authorList>
    </citation>
    <scope>NUCLEOTIDE SEQUENCE [LARGE SCALE GENOMIC DNA]</scope>
    <source>
        <strain evidence="5">ATCC 23117 / DSM 6794 / NBRC 15988 / NCIMB 1366 / Sio-4</strain>
    </source>
</reference>
<organism evidence="4 5">
    <name type="scientific">Bernardetia litoralis (strain ATCC 23117 / DSM 6794 / NBRC 15988 / NCIMB 1366 / Fx l1 / Sio-4)</name>
    <name type="common">Flexibacter litoralis</name>
    <dbReference type="NCBI Taxonomy" id="880071"/>
    <lineage>
        <taxon>Bacteria</taxon>
        <taxon>Pseudomonadati</taxon>
        <taxon>Bacteroidota</taxon>
        <taxon>Cytophagia</taxon>
        <taxon>Cytophagales</taxon>
        <taxon>Bernardetiaceae</taxon>
        <taxon>Bernardetia</taxon>
    </lineage>
</organism>
<dbReference type="eggNOG" id="COG2203">
    <property type="taxonomic scope" value="Bacteria"/>
</dbReference>
<dbReference type="GO" id="GO:0016020">
    <property type="term" value="C:membrane"/>
    <property type="evidence" value="ECO:0007669"/>
    <property type="project" value="InterPro"/>
</dbReference>
<dbReference type="OrthoDB" id="1109395at2"/>
<dbReference type="SUPFAM" id="SSF55781">
    <property type="entry name" value="GAF domain-like"/>
    <property type="match status" value="1"/>
</dbReference>
<dbReference type="STRING" id="880071.Fleli_0246"/>
<dbReference type="HOGENOM" id="CLU_021629_0_0_10"/>
<dbReference type="InterPro" id="IPR003018">
    <property type="entry name" value="GAF"/>
</dbReference>
<evidence type="ECO:0000313" key="4">
    <source>
        <dbReference type="EMBL" id="AFM02735.1"/>
    </source>
</evidence>
<name>I4AFK0_BERLS</name>
<proteinExistence type="predicted"/>
<dbReference type="GO" id="GO:0007165">
    <property type="term" value="P:signal transduction"/>
    <property type="evidence" value="ECO:0007669"/>
    <property type="project" value="InterPro"/>
</dbReference>
<sequence>MTKKQNSIWLYLSPQNFRGKITIGIILMGILATLTLIGTWWYINNQVISQYNHIINNTAPTQYYSKVIEDCISSSTSLTAIYLATSEEEYRTERETVWKDCDIALTTLSNYTDQWRNEAVISLVYDVRTKANRLRKEQNNVEQKYFARNADLKEDSKTDRVRQVDQLELLTDDVRAVLELIINIQNEEIDRAKAAISFYTQNLWVIILPAWIIILTLICVWLSYSINHKLLLRLHVIKHSLRQIAKGNLSNQIKTSENDEITPIETALNHLVQDMERLKIFAKEVGSEKFDTKVIPFNENGEVGKAFINMRDSLKMIAAKDEQLNWAVTGEAHFAKILRNFNEDIDELTQIFVSELVKYLNISQASLYLLNQEIHSKKELELKAWFAYDSHKNRKNTIQIGEGLIGETYQENRTLYLENLPSHYLHIGSALGSAKPVSLLFVPLKISEENIGILELAAFRTLQKHEIDFAEKVCENITSSIISVLNTSRTHKLLEESQMQREAVSAQEEEMRQNVEELQATQEEMERKEKIISTMLQEAEENERKLKIVIAELQAEKKLKAD</sequence>
<keyword evidence="5" id="KW-1185">Reference proteome</keyword>
<evidence type="ECO:0000259" key="3">
    <source>
        <dbReference type="PROSITE" id="PS50885"/>
    </source>
</evidence>
<dbReference type="AlphaFoldDB" id="I4AFK0"/>
<dbReference type="KEGG" id="fli:Fleli_0246"/>
<dbReference type="EMBL" id="CP003345">
    <property type="protein sequence ID" value="AFM02735.1"/>
    <property type="molecule type" value="Genomic_DNA"/>
</dbReference>
<dbReference type="InterPro" id="IPR029016">
    <property type="entry name" value="GAF-like_dom_sf"/>
</dbReference>
<keyword evidence="1" id="KW-0175">Coiled coil</keyword>
<feature type="transmembrane region" description="Helical" evidence="2">
    <location>
        <begin position="203"/>
        <end position="224"/>
    </location>
</feature>
<dbReference type="SMART" id="SM00065">
    <property type="entry name" value="GAF"/>
    <property type="match status" value="1"/>
</dbReference>
<keyword evidence="2" id="KW-0472">Membrane</keyword>
<dbReference type="Gene3D" id="6.10.340.10">
    <property type="match status" value="1"/>
</dbReference>
<feature type="coiled-coil region" evidence="1">
    <location>
        <begin position="494"/>
        <end position="556"/>
    </location>
</feature>
<evidence type="ECO:0000313" key="5">
    <source>
        <dbReference type="Proteomes" id="UP000006054"/>
    </source>
</evidence>
<feature type="domain" description="HAMP" evidence="3">
    <location>
        <begin position="228"/>
        <end position="280"/>
    </location>
</feature>
<dbReference type="CDD" id="cd06225">
    <property type="entry name" value="HAMP"/>
    <property type="match status" value="1"/>
</dbReference>
<dbReference type="Pfam" id="PF00672">
    <property type="entry name" value="HAMP"/>
    <property type="match status" value="1"/>
</dbReference>
<keyword evidence="2" id="KW-1133">Transmembrane helix</keyword>
<gene>
    <name evidence="4" type="ordered locus">Fleli_0246</name>
</gene>
<dbReference type="Gene3D" id="3.30.450.40">
    <property type="match status" value="1"/>
</dbReference>
<dbReference type="InterPro" id="IPR003660">
    <property type="entry name" value="HAMP_dom"/>
</dbReference>
<keyword evidence="2" id="KW-0812">Transmembrane</keyword>
<accession>I4AFK0</accession>
<dbReference type="PROSITE" id="PS50885">
    <property type="entry name" value="HAMP"/>
    <property type="match status" value="1"/>
</dbReference>
<feature type="transmembrane region" description="Helical" evidence="2">
    <location>
        <begin position="21"/>
        <end position="43"/>
    </location>
</feature>
<protein>
    <submittedName>
        <fullName evidence="4">GAF domain-containing protein</fullName>
    </submittedName>
</protein>